<feature type="chain" id="PRO_5015024180" description="Zinc metalloproteinase" evidence="9 11">
    <location>
        <begin position="22"/>
        <end position="516"/>
    </location>
</feature>
<evidence type="ECO:0000256" key="8">
    <source>
        <dbReference type="ARBA" id="ARBA00023180"/>
    </source>
</evidence>
<keyword evidence="10 11" id="KW-0645">Protease</keyword>
<comment type="subcellular location">
    <subcellularLocation>
        <location evidence="1 9">Secreted</location>
    </subcellularLocation>
</comment>
<evidence type="ECO:0000256" key="7">
    <source>
        <dbReference type="ARBA" id="ARBA00023157"/>
    </source>
</evidence>
<evidence type="ECO:0000256" key="2">
    <source>
        <dbReference type="ARBA" id="ARBA00022525"/>
    </source>
</evidence>
<keyword evidence="2 9" id="KW-0964">Secreted</keyword>
<keyword evidence="5 10" id="KW-0862">Zinc</keyword>
<name>A0A016UJR9_9BILA</name>
<dbReference type="OrthoDB" id="291007at2759"/>
<keyword evidence="14" id="KW-1185">Reference proteome</keyword>
<protein>
    <recommendedName>
        <fullName evidence="9">Zinc metalloproteinase</fullName>
    </recommendedName>
</protein>
<dbReference type="GO" id="GO:0005576">
    <property type="term" value="C:extracellular region"/>
    <property type="evidence" value="ECO:0007669"/>
    <property type="project" value="UniProtKB-SubCell"/>
</dbReference>
<comment type="cofactor">
    <cofactor evidence="10 11">
        <name>Zn(2+)</name>
        <dbReference type="ChEBI" id="CHEBI:29105"/>
    </cofactor>
    <text evidence="10 11">Binds 1 zinc ion per subunit.</text>
</comment>
<dbReference type="InterPro" id="IPR024079">
    <property type="entry name" value="MetalloPept_cat_dom_sf"/>
</dbReference>
<evidence type="ECO:0000256" key="9">
    <source>
        <dbReference type="PIRNR" id="PIRNR036365"/>
    </source>
</evidence>
<keyword evidence="8" id="KW-0325">Glycoprotein</keyword>
<evidence type="ECO:0000259" key="12">
    <source>
        <dbReference type="PROSITE" id="PS51864"/>
    </source>
</evidence>
<dbReference type="InterPro" id="IPR000742">
    <property type="entry name" value="EGF"/>
</dbReference>
<dbReference type="PANTHER" id="PTHR10127">
    <property type="entry name" value="DISCOIDIN, CUB, EGF, LAMININ , AND ZINC METALLOPROTEASE DOMAIN CONTAINING"/>
    <property type="match status" value="1"/>
</dbReference>
<feature type="binding site" evidence="10">
    <location>
        <position position="259"/>
    </location>
    <ligand>
        <name>Zn(2+)</name>
        <dbReference type="ChEBI" id="CHEBI:29105"/>
        <note>catalytic</note>
    </ligand>
</feature>
<feature type="active site" evidence="10">
    <location>
        <position position="256"/>
    </location>
</feature>
<dbReference type="InterPro" id="IPR034035">
    <property type="entry name" value="Astacin-like_dom"/>
</dbReference>
<dbReference type="InterPro" id="IPR017050">
    <property type="entry name" value="Metallopeptidase_nem"/>
</dbReference>
<keyword evidence="6 10" id="KW-0482">Metalloprotease</keyword>
<dbReference type="GO" id="GO:0008270">
    <property type="term" value="F:zinc ion binding"/>
    <property type="evidence" value="ECO:0007669"/>
    <property type="project" value="UniProtKB-UniRule"/>
</dbReference>
<comment type="caution">
    <text evidence="13">The sequence shown here is derived from an EMBL/GenBank/DDBJ whole genome shotgun (WGS) entry which is preliminary data.</text>
</comment>
<dbReference type="Proteomes" id="UP000024635">
    <property type="component" value="Unassembled WGS sequence"/>
</dbReference>
<dbReference type="Pfam" id="PF01400">
    <property type="entry name" value="Astacin"/>
    <property type="match status" value="1"/>
</dbReference>
<evidence type="ECO:0000256" key="6">
    <source>
        <dbReference type="ARBA" id="ARBA00023049"/>
    </source>
</evidence>
<dbReference type="PRINTS" id="PR00480">
    <property type="entry name" value="ASTACIN"/>
</dbReference>
<accession>A0A016UJR9</accession>
<gene>
    <name evidence="13" type="primary">Acey_s0036.g3245</name>
    <name evidence="13" type="ORF">Y032_0036g3245</name>
</gene>
<dbReference type="GO" id="GO:0018996">
    <property type="term" value="P:molting cycle, collagen and cuticulin-based cuticle"/>
    <property type="evidence" value="ECO:0007669"/>
    <property type="project" value="InterPro"/>
</dbReference>
<keyword evidence="10 11" id="KW-0378">Hydrolase</keyword>
<dbReference type="GO" id="GO:0004222">
    <property type="term" value="F:metalloendopeptidase activity"/>
    <property type="evidence" value="ECO:0007669"/>
    <property type="project" value="UniProtKB-UniRule"/>
</dbReference>
<organism evidence="13 14">
    <name type="scientific">Ancylostoma ceylanicum</name>
    <dbReference type="NCBI Taxonomy" id="53326"/>
    <lineage>
        <taxon>Eukaryota</taxon>
        <taxon>Metazoa</taxon>
        <taxon>Ecdysozoa</taxon>
        <taxon>Nematoda</taxon>
        <taxon>Chromadorea</taxon>
        <taxon>Rhabditida</taxon>
        <taxon>Rhabditina</taxon>
        <taxon>Rhabditomorpha</taxon>
        <taxon>Strongyloidea</taxon>
        <taxon>Ancylostomatidae</taxon>
        <taxon>Ancylostomatinae</taxon>
        <taxon>Ancylostoma</taxon>
    </lineage>
</organism>
<dbReference type="GO" id="GO:0006508">
    <property type="term" value="P:proteolysis"/>
    <property type="evidence" value="ECO:0007669"/>
    <property type="project" value="UniProtKB-KW"/>
</dbReference>
<dbReference type="PROSITE" id="PS01186">
    <property type="entry name" value="EGF_2"/>
    <property type="match status" value="1"/>
</dbReference>
<sequence>MMLLKLSYVYLLLAFVAYVAATLSPKAKDSLLQALRGTSLENRQARLQNLGALYFKNMIGQGQQKGNFSSTTRTLPMDLISNHVNDSSLEKINQREGVADYLFQGDINLSEEQLDRIEKSLSANEASRAKRQVGRAATTWTYNYVYYYFDASLSAVTFLAVRTYISVLRYTLFIVEPIPNCFLMLSLGTRKRNMVQMALNYIQARTCLQFVQSSVAANRIRVFSGSGCYSSVGMVGGEQQLSLGDGCELIGIVAHEFMHALGVWHMQMRDDRDSYVYIDLSSVPSNLHGNFVKLNSADVINYNPYEYGSTMHYDAVAFSSTNSYTILPYDTPYTRTIGSRTITFYDIKTINDHYQCHAWCGAGSAVCLNGGEPNPRDCTICNCPAGYGGATCNQRPAGCGEALVATGLWQVKQFTFGNAAVTTYRDSYMECNHRVQAPAGRRVQIRITSLNNAFCWHGCTTNSIEPKIRSDRRATNPRICCSDMLNEVYTSVLNPTPIVSYNRYLTSTYTFHYRFI</sequence>
<feature type="binding site" evidence="10">
    <location>
        <position position="255"/>
    </location>
    <ligand>
        <name>Zn(2+)</name>
        <dbReference type="ChEBI" id="CHEBI:29105"/>
        <note>catalytic</note>
    </ligand>
</feature>
<dbReference type="STRING" id="53326.A0A016UJR9"/>
<dbReference type="PROSITE" id="PS00022">
    <property type="entry name" value="EGF_1"/>
    <property type="match status" value="1"/>
</dbReference>
<dbReference type="Gene3D" id="3.40.390.10">
    <property type="entry name" value="Collagenase (Catalytic Domain)"/>
    <property type="match status" value="1"/>
</dbReference>
<evidence type="ECO:0000256" key="5">
    <source>
        <dbReference type="ARBA" id="ARBA00022833"/>
    </source>
</evidence>
<dbReference type="SMART" id="SM00235">
    <property type="entry name" value="ZnMc"/>
    <property type="match status" value="1"/>
</dbReference>
<comment type="caution">
    <text evidence="10">Lacks conserved residue(s) required for the propagation of feature annotation.</text>
</comment>
<keyword evidence="7" id="KW-1015">Disulfide bond</keyword>
<dbReference type="InterPro" id="IPR001506">
    <property type="entry name" value="Peptidase_M12A"/>
</dbReference>
<evidence type="ECO:0000256" key="10">
    <source>
        <dbReference type="PROSITE-ProRule" id="PRU01211"/>
    </source>
</evidence>
<evidence type="ECO:0000256" key="3">
    <source>
        <dbReference type="ARBA" id="ARBA00022723"/>
    </source>
</evidence>
<keyword evidence="4 9" id="KW-0732">Signal</keyword>
<dbReference type="CDD" id="cd04280">
    <property type="entry name" value="ZnMc_astacin_like"/>
    <property type="match status" value="1"/>
</dbReference>
<dbReference type="InterPro" id="IPR006026">
    <property type="entry name" value="Peptidase_Metallo"/>
</dbReference>
<proteinExistence type="predicted"/>
<dbReference type="SUPFAM" id="SSF55486">
    <property type="entry name" value="Metalloproteases ('zincins'), catalytic domain"/>
    <property type="match status" value="1"/>
</dbReference>
<dbReference type="AlphaFoldDB" id="A0A016UJR9"/>
<feature type="signal peptide" evidence="9 11">
    <location>
        <begin position="1"/>
        <end position="21"/>
    </location>
</feature>
<dbReference type="EMBL" id="JARK01001372">
    <property type="protein sequence ID" value="EYC15609.1"/>
    <property type="molecule type" value="Genomic_DNA"/>
</dbReference>
<evidence type="ECO:0000256" key="4">
    <source>
        <dbReference type="ARBA" id="ARBA00022729"/>
    </source>
</evidence>
<feature type="binding site" evidence="10">
    <location>
        <position position="265"/>
    </location>
    <ligand>
        <name>Zn(2+)</name>
        <dbReference type="ChEBI" id="CHEBI:29105"/>
        <note>catalytic</note>
    </ligand>
</feature>
<dbReference type="MEROPS" id="M12.A40"/>
<dbReference type="PROSITE" id="PS51864">
    <property type="entry name" value="ASTACIN"/>
    <property type="match status" value="1"/>
</dbReference>
<dbReference type="PIRSF" id="PIRSF036365">
    <property type="entry name" value="Astacin_nematoda"/>
    <property type="match status" value="1"/>
</dbReference>
<evidence type="ECO:0000313" key="13">
    <source>
        <dbReference type="EMBL" id="EYC15609.1"/>
    </source>
</evidence>
<evidence type="ECO:0000313" key="14">
    <source>
        <dbReference type="Proteomes" id="UP000024635"/>
    </source>
</evidence>
<evidence type="ECO:0000256" key="11">
    <source>
        <dbReference type="RuleBase" id="RU361183"/>
    </source>
</evidence>
<feature type="domain" description="Peptidase M12A" evidence="12">
    <location>
        <begin position="131"/>
        <end position="357"/>
    </location>
</feature>
<dbReference type="PANTHER" id="PTHR10127:SF831">
    <property type="entry name" value="ZINC METALLOPROTEINASE NAS-37"/>
    <property type="match status" value="1"/>
</dbReference>
<keyword evidence="3 10" id="KW-0479">Metal-binding</keyword>
<evidence type="ECO:0000256" key="1">
    <source>
        <dbReference type="ARBA" id="ARBA00004613"/>
    </source>
</evidence>
<reference evidence="14" key="1">
    <citation type="journal article" date="2015" name="Nat. Genet.">
        <title>The genome and transcriptome of the zoonotic hookworm Ancylostoma ceylanicum identify infection-specific gene families.</title>
        <authorList>
            <person name="Schwarz E.M."/>
            <person name="Hu Y."/>
            <person name="Antoshechkin I."/>
            <person name="Miller M.M."/>
            <person name="Sternberg P.W."/>
            <person name="Aroian R.V."/>
        </authorList>
    </citation>
    <scope>NUCLEOTIDE SEQUENCE</scope>
    <source>
        <strain evidence="14">HY135</strain>
    </source>
</reference>